<comment type="similarity">
    <text evidence="1">Belongs to the glycosyl hydrolase 2 family.</text>
</comment>
<keyword evidence="2" id="KW-0378">Hydrolase</keyword>
<dbReference type="Gene3D" id="2.60.40.10">
    <property type="entry name" value="Immunoglobulins"/>
    <property type="match status" value="1"/>
</dbReference>
<dbReference type="InterPro" id="IPR013783">
    <property type="entry name" value="Ig-like_fold"/>
</dbReference>
<comment type="caution">
    <text evidence="7">The sequence shown here is derived from an EMBL/GenBank/DDBJ whole genome shotgun (WGS) entry which is preliminary data.</text>
</comment>
<dbReference type="PANTHER" id="PTHR42732:SF3">
    <property type="entry name" value="HYDROLASE"/>
    <property type="match status" value="1"/>
</dbReference>
<dbReference type="InterPro" id="IPR006104">
    <property type="entry name" value="Glyco_hydro_2_N"/>
</dbReference>
<dbReference type="Gene3D" id="2.60.120.260">
    <property type="entry name" value="Galactose-binding domain-like"/>
    <property type="match status" value="1"/>
</dbReference>
<dbReference type="SUPFAM" id="SSF49303">
    <property type="entry name" value="beta-Galactosidase/glucuronidase domain"/>
    <property type="match status" value="1"/>
</dbReference>
<dbReference type="EMBL" id="JABAEW010000002">
    <property type="protein sequence ID" value="NMD85382.1"/>
    <property type="molecule type" value="Genomic_DNA"/>
</dbReference>
<protein>
    <submittedName>
        <fullName evidence="7">Beta-glucuronidase</fullName>
    </submittedName>
</protein>
<dbReference type="InterPro" id="IPR017853">
    <property type="entry name" value="GH"/>
</dbReference>
<dbReference type="Pfam" id="PF00703">
    <property type="entry name" value="Glyco_hydro_2"/>
    <property type="match status" value="1"/>
</dbReference>
<dbReference type="Pfam" id="PF02837">
    <property type="entry name" value="Glyco_hydro_2_N"/>
    <property type="match status" value="1"/>
</dbReference>
<evidence type="ECO:0000256" key="2">
    <source>
        <dbReference type="ARBA" id="ARBA00022801"/>
    </source>
</evidence>
<name>A0A848AWR6_9BACT</name>
<gene>
    <name evidence="7" type="ORF">HF882_02165</name>
</gene>
<evidence type="ECO:0000256" key="3">
    <source>
        <dbReference type="ARBA" id="ARBA00023295"/>
    </source>
</evidence>
<keyword evidence="3" id="KW-0326">Glycosidase</keyword>
<feature type="domain" description="Glycoside hydrolase family 2 immunoglobulin-like beta-sandwich" evidence="4">
    <location>
        <begin position="235"/>
        <end position="283"/>
    </location>
</feature>
<dbReference type="InterPro" id="IPR036156">
    <property type="entry name" value="Beta-gal/glucu_dom_sf"/>
</dbReference>
<dbReference type="InterPro" id="IPR006103">
    <property type="entry name" value="Glyco_hydro_2_cat"/>
</dbReference>
<evidence type="ECO:0000259" key="5">
    <source>
        <dbReference type="Pfam" id="PF02836"/>
    </source>
</evidence>
<dbReference type="GO" id="GO:0005975">
    <property type="term" value="P:carbohydrate metabolic process"/>
    <property type="evidence" value="ECO:0007669"/>
    <property type="project" value="InterPro"/>
</dbReference>
<evidence type="ECO:0000259" key="6">
    <source>
        <dbReference type="Pfam" id="PF02837"/>
    </source>
</evidence>
<evidence type="ECO:0000313" key="7">
    <source>
        <dbReference type="EMBL" id="NMD85382.1"/>
    </source>
</evidence>
<feature type="domain" description="Glycoside hydrolase family 2 catalytic" evidence="5">
    <location>
        <begin position="286"/>
        <end position="458"/>
    </location>
</feature>
<dbReference type="Proteomes" id="UP000576225">
    <property type="component" value="Unassembled WGS sequence"/>
</dbReference>
<sequence>MRLIMSIPRPEHPKMQFYRPDWVNLNGEWSYEFDFGKSGIERGLQKSAGFAGKIIVPFCPESPLSGVGHTDFIESMFYQRALEIPAAWNGRRILLHFGAVDYTAVIYLDGVEVGRHSGGSISFTIDLTRHVEAGKSYNLVVHVLDDQRSFVQPFGKQCPKFQSCGCSYTRVTGIWQTVWLEAAGIQGLKKCRIVPEFDRGAFGFLPEYFEERPGNTLTVRILAAGREVAAETVPASAWGPFSVTVPEPRAWSPEDPFLYTIVFEVKNASGELLDRVESYGGLRKIHVEGDRLFLNNKPLFLRMVLDQGYYPDGVWTAPSDEALVRDIELSMAAGFNSARLHQKVFEERFHYHADRMGYLTWGESACWGLGWTRSQWYTQDRYTGVFNFLREWRETVERDANHPSIIAWTPLNETERPVDLDFYRGVMTEVYDLTRQVDPTRPVNDTSGYQHVKTDLWTVHLYRKDAAELKEALTPAGGGVWHTSPDHEVPYAGQPYLNDEFGGFMYIPPERAKFAANTWGYHGLDLKSPEELCAKIAEQVDYMLTVPNLSGYCYTQLTDVEQEQNGLYNYDRTAKVPEGMLKAIFGKSPEWAK</sequence>
<dbReference type="InterPro" id="IPR008979">
    <property type="entry name" value="Galactose-bd-like_sf"/>
</dbReference>
<feature type="domain" description="Glycosyl hydrolases family 2 sugar binding" evidence="6">
    <location>
        <begin position="76"/>
        <end position="149"/>
    </location>
</feature>
<dbReference type="Pfam" id="PF02836">
    <property type="entry name" value="Glyco_hydro_2_C"/>
    <property type="match status" value="1"/>
</dbReference>
<dbReference type="SUPFAM" id="SSF51445">
    <property type="entry name" value="(Trans)glycosidases"/>
    <property type="match status" value="1"/>
</dbReference>
<evidence type="ECO:0000259" key="4">
    <source>
        <dbReference type="Pfam" id="PF00703"/>
    </source>
</evidence>
<dbReference type="AlphaFoldDB" id="A0A848AWR6"/>
<evidence type="ECO:0000256" key="1">
    <source>
        <dbReference type="ARBA" id="ARBA00007401"/>
    </source>
</evidence>
<proteinExistence type="inferred from homology"/>
<organism evidence="7 8">
    <name type="scientific">Victivallis vadensis</name>
    <dbReference type="NCBI Taxonomy" id="172901"/>
    <lineage>
        <taxon>Bacteria</taxon>
        <taxon>Pseudomonadati</taxon>
        <taxon>Lentisphaerota</taxon>
        <taxon>Lentisphaeria</taxon>
        <taxon>Victivallales</taxon>
        <taxon>Victivallaceae</taxon>
        <taxon>Victivallis</taxon>
    </lineage>
</organism>
<evidence type="ECO:0000313" key="8">
    <source>
        <dbReference type="Proteomes" id="UP000576225"/>
    </source>
</evidence>
<dbReference type="InterPro" id="IPR051913">
    <property type="entry name" value="GH2_Domain-Containing"/>
</dbReference>
<dbReference type="GO" id="GO:0004553">
    <property type="term" value="F:hydrolase activity, hydrolyzing O-glycosyl compounds"/>
    <property type="evidence" value="ECO:0007669"/>
    <property type="project" value="InterPro"/>
</dbReference>
<reference evidence="7 8" key="1">
    <citation type="submission" date="2020-04" db="EMBL/GenBank/DDBJ databases">
        <authorList>
            <person name="Hitch T.C.A."/>
            <person name="Wylensek D."/>
            <person name="Clavel T."/>
        </authorList>
    </citation>
    <scope>NUCLEOTIDE SEQUENCE [LARGE SCALE GENOMIC DNA]</scope>
    <source>
        <strain evidence="7 8">COR2-253-APC-1A</strain>
    </source>
</reference>
<dbReference type="Gene3D" id="3.20.20.80">
    <property type="entry name" value="Glycosidases"/>
    <property type="match status" value="1"/>
</dbReference>
<dbReference type="InterPro" id="IPR006102">
    <property type="entry name" value="Ig-like_GH2"/>
</dbReference>
<dbReference type="PANTHER" id="PTHR42732">
    <property type="entry name" value="BETA-GALACTOSIDASE"/>
    <property type="match status" value="1"/>
</dbReference>
<dbReference type="SUPFAM" id="SSF49785">
    <property type="entry name" value="Galactose-binding domain-like"/>
    <property type="match status" value="1"/>
</dbReference>
<accession>A0A848AWR6</accession>